<dbReference type="PANTHER" id="PTHR43333:SF1">
    <property type="entry name" value="D-ISOMER SPECIFIC 2-HYDROXYACID DEHYDROGENASE NAD-BINDING DOMAIN-CONTAINING PROTEIN"/>
    <property type="match status" value="1"/>
</dbReference>
<proteinExistence type="predicted"/>
<evidence type="ECO:0000256" key="2">
    <source>
        <dbReference type="ARBA" id="ARBA00023027"/>
    </source>
</evidence>
<reference evidence="4 5" key="1">
    <citation type="submission" date="2018-04" db="EMBL/GenBank/DDBJ databases">
        <title>Pelagivirga bohaiensis gen. nov., sp. nov., a bacterium isolated from the Bohai Sea.</title>
        <authorList>
            <person name="Ji X."/>
        </authorList>
    </citation>
    <scope>NUCLEOTIDE SEQUENCE [LARGE SCALE GENOMIC DNA]</scope>
    <source>
        <strain evidence="4 5">BH-SD16</strain>
    </source>
</reference>
<dbReference type="Proteomes" id="UP000244817">
    <property type="component" value="Unassembled WGS sequence"/>
</dbReference>
<dbReference type="InterPro" id="IPR006140">
    <property type="entry name" value="D-isomer_DH_NAD-bd"/>
</dbReference>
<dbReference type="GO" id="GO:0016616">
    <property type="term" value="F:oxidoreductase activity, acting on the CH-OH group of donors, NAD or NADP as acceptor"/>
    <property type="evidence" value="ECO:0007669"/>
    <property type="project" value="UniProtKB-ARBA"/>
</dbReference>
<evidence type="ECO:0000313" key="4">
    <source>
        <dbReference type="EMBL" id="PVA05237.1"/>
    </source>
</evidence>
<dbReference type="CDD" id="cd12164">
    <property type="entry name" value="GDH_like_2"/>
    <property type="match status" value="1"/>
</dbReference>
<name>A0A2T7FST6_9RHOB</name>
<keyword evidence="4" id="KW-0670">Pyruvate</keyword>
<evidence type="ECO:0000259" key="3">
    <source>
        <dbReference type="Pfam" id="PF02826"/>
    </source>
</evidence>
<dbReference type="Pfam" id="PF02826">
    <property type="entry name" value="2-Hacid_dh_C"/>
    <property type="match status" value="1"/>
</dbReference>
<comment type="caution">
    <text evidence="4">The sequence shown here is derived from an EMBL/GenBank/DDBJ whole genome shotgun (WGS) entry which is preliminary data.</text>
</comment>
<keyword evidence="1" id="KW-0560">Oxidoreductase</keyword>
<sequence length="312" mass="33397">MSSTPIKVLFSAGDAAWPAYRKALPKAFAQHNLDVDLARDHAPGTVDYIVAAPNGPVRDFTPYTRCKAVLNLWAGVEDIAPNRTLTQPLARMVDPGLTAGMVEWVVAHTLRHHMGIDLHIHGQDGQWRDHVPPLAQDRPVTILGLGELGTACAQALAQLGFPVTGWSRTAKSIDNVTCLSGDEGLTPALQDAEIVVLLLPLTDATENILNAQTLALLADGAFVINPGRGPLIDDGALLAALDRNIAHATLDVFRTEPLPADHPFWAHPQVTVTPHIASATRPETSALCIADNIARGEAGRPFAHLVDRARGY</sequence>
<keyword evidence="5" id="KW-1185">Reference proteome</keyword>
<dbReference type="SUPFAM" id="SSF51735">
    <property type="entry name" value="NAD(P)-binding Rossmann-fold domains"/>
    <property type="match status" value="1"/>
</dbReference>
<dbReference type="AlphaFoldDB" id="A0A2T7FST6"/>
<protein>
    <submittedName>
        <fullName evidence="4">Glyoxylate/hydroxypyruvate reductase A</fullName>
    </submittedName>
</protein>
<dbReference type="GO" id="GO:0051287">
    <property type="term" value="F:NAD binding"/>
    <property type="evidence" value="ECO:0007669"/>
    <property type="project" value="InterPro"/>
</dbReference>
<keyword evidence="2" id="KW-0520">NAD</keyword>
<evidence type="ECO:0000313" key="5">
    <source>
        <dbReference type="Proteomes" id="UP000244817"/>
    </source>
</evidence>
<dbReference type="EMBL" id="QCYG01000013">
    <property type="protein sequence ID" value="PVA05237.1"/>
    <property type="molecule type" value="Genomic_DNA"/>
</dbReference>
<dbReference type="OrthoDB" id="9787219at2"/>
<accession>A0A2T7FST6</accession>
<dbReference type="PANTHER" id="PTHR43333">
    <property type="entry name" value="2-HACID_DH_C DOMAIN-CONTAINING PROTEIN"/>
    <property type="match status" value="1"/>
</dbReference>
<dbReference type="PROSITE" id="PS00671">
    <property type="entry name" value="D_2_HYDROXYACID_DH_3"/>
    <property type="match status" value="1"/>
</dbReference>
<feature type="domain" description="D-isomer specific 2-hydroxyacid dehydrogenase NAD-binding" evidence="3">
    <location>
        <begin position="118"/>
        <end position="277"/>
    </location>
</feature>
<evidence type="ECO:0000256" key="1">
    <source>
        <dbReference type="ARBA" id="ARBA00023002"/>
    </source>
</evidence>
<dbReference type="Gene3D" id="3.40.50.720">
    <property type="entry name" value="NAD(P)-binding Rossmann-like Domain"/>
    <property type="match status" value="2"/>
</dbReference>
<gene>
    <name evidence="4" type="ORF">DC363_16185</name>
</gene>
<dbReference type="InterPro" id="IPR036291">
    <property type="entry name" value="NAD(P)-bd_dom_sf"/>
</dbReference>
<dbReference type="InterPro" id="IPR029753">
    <property type="entry name" value="D-isomer_DH_CS"/>
</dbReference>
<dbReference type="RefSeq" id="WP_108642205.1">
    <property type="nucleotide sequence ID" value="NZ_QCYG01000013.1"/>
</dbReference>
<organism evidence="4 5">
    <name type="scientific">Thalassorhabdomicrobium marinisediminis</name>
    <dbReference type="NCBI Taxonomy" id="2170577"/>
    <lineage>
        <taxon>Bacteria</taxon>
        <taxon>Pseudomonadati</taxon>
        <taxon>Pseudomonadota</taxon>
        <taxon>Alphaproteobacteria</taxon>
        <taxon>Rhodobacterales</taxon>
        <taxon>Paracoccaceae</taxon>
        <taxon>Thalassorhabdomicrobium</taxon>
    </lineage>
</organism>